<dbReference type="PANTHER" id="PTHR43308:SF5">
    <property type="entry name" value="S-LAYER PROTEIN _ PEPTIDOGLYCAN ENDO-BETA-N-ACETYLGLUCOSAMINIDASE"/>
    <property type="match status" value="1"/>
</dbReference>
<gene>
    <name evidence="3" type="ORF">GJB61_19960</name>
</gene>
<feature type="domain" description="SLH" evidence="2">
    <location>
        <begin position="1054"/>
        <end position="1115"/>
    </location>
</feature>
<feature type="domain" description="SLH" evidence="2">
    <location>
        <begin position="990"/>
        <end position="1053"/>
    </location>
</feature>
<comment type="caution">
    <text evidence="3">The sequence shown here is derived from an EMBL/GenBank/DDBJ whole genome shotgun (WGS) entry which is preliminary data.</text>
</comment>
<evidence type="ECO:0000256" key="1">
    <source>
        <dbReference type="SAM" id="MobiDB-lite"/>
    </source>
</evidence>
<protein>
    <recommendedName>
        <fullName evidence="2">SLH domain-containing protein</fullName>
    </recommendedName>
</protein>
<evidence type="ECO:0000313" key="3">
    <source>
        <dbReference type="EMBL" id="MRN55260.1"/>
    </source>
</evidence>
<feature type="region of interest" description="Disordered" evidence="1">
    <location>
        <begin position="844"/>
        <end position="901"/>
    </location>
</feature>
<sequence>MRILLKKRISILLVMLMLLGGMNGLLIGGGNAFATAFNGFDGGTGVLNDPYQIATAAQLNEVRLHLEADVYFKLTADIDLSTYAAGEGWLPIGPFGGVMDGNGFTISNLIINTHNTDTGLFGSVLNSSTIKNITLKQINVQGDDKTGGLVGTNSGTIINSSVIGSVSGGSLTGGLAGQSYGGTISNSYATGNVWGSDNTGGLVGMSGTISSSYATGNVWGAEKTGGLVGSDLGSISSSYATGNVSGTIGVGGLIGDVPFVSGATTISSSYASGNVSGTSEVGGLVGSTYLPINNSYASGSVTGNKTVGGLVGQIAFTSEIINSYAMGNVWGFYIVGGLAGYYPMLSQFKNSYYDIETTRQPDNTGMGVGKLTTEMKNWDVGPAWYITPGQYPRLWEFTALTQGSNIGTTKLNNVANGMEYSFNGNINYTAITSSFVDDISVIAGDTISVRVVATPTSIKTLTVDLKDIRQASEDAKLVSTIGTVSLGSTVNETITGIPFGTTLGALENAFALPANATFEVYEADGITVAAIVATGYKVIVTAQNGLTKVVYTLTVASNSAKTIDAFKFAGLTPEVHGTIDETNKTIVITVPNGTDVSALVPTFMTTGASVLVGSTAQVSGTTAQDFTNAITYTAVAADSTTQSYTVTVIVASNSAKALSTFKFAGLTPEVIGTIDEMNKTIALTVPNGTDVSALIPTFTTTGASVLVGSTAQVSGTTAQDFTTPITYTVIAADSTTQNYTVTVIVASNSAKTIDAFKFAGLTPEVHGTIDETNKTIALTVPNGTDASALVPTFMTTGASVLVGSTAQVSGTTAQDFTNAITYTAVAADSTTQNYTVTVTVAVVPTPSNNDSGSSPTPTPTPAPTPIATTIPTAIPTATPTATATPTSTPTPTSAPTPTPTPTENIFMSDIVNHAKEADIIRSMVEKANNFGGKVELKDTNGHWAKKTIDTFINLGVIQGYGDKSFKPDSNITRAEFATILTKVFYMDAGPKSVNLEDLGTHWAKAAIEKLASLGVLSGYGDGTFKPDRTISREEMIVIISRIVNLTPLADGTNKSTFTDIAGSYAQSAINNAFEAGIITGKGNNKMEPKSHATRAEALTLVLNTLNLDPQLKTLLDGLN</sequence>
<evidence type="ECO:0000259" key="2">
    <source>
        <dbReference type="PROSITE" id="PS51272"/>
    </source>
</evidence>
<dbReference type="Pfam" id="PF00395">
    <property type="entry name" value="SLH"/>
    <property type="match status" value="3"/>
</dbReference>
<dbReference type="Gene3D" id="2.60.40.2340">
    <property type="match status" value="3"/>
</dbReference>
<dbReference type="InterPro" id="IPR011493">
    <property type="entry name" value="GLUG"/>
</dbReference>
<keyword evidence="4" id="KW-1185">Reference proteome</keyword>
<evidence type="ECO:0000313" key="4">
    <source>
        <dbReference type="Proteomes" id="UP000463051"/>
    </source>
</evidence>
<feature type="domain" description="SLH" evidence="2">
    <location>
        <begin position="931"/>
        <end position="989"/>
    </location>
</feature>
<dbReference type="RefSeq" id="WP_154120746.1">
    <property type="nucleotide sequence ID" value="NZ_WJXB01000007.1"/>
</dbReference>
<dbReference type="Gene3D" id="2.160.20.110">
    <property type="match status" value="1"/>
</dbReference>
<dbReference type="Pfam" id="PF07581">
    <property type="entry name" value="Glug"/>
    <property type="match status" value="1"/>
</dbReference>
<dbReference type="Proteomes" id="UP000463051">
    <property type="component" value="Unassembled WGS sequence"/>
</dbReference>
<dbReference type="InterPro" id="IPR051465">
    <property type="entry name" value="Cell_Envelope_Struct_Comp"/>
</dbReference>
<reference evidence="3 4" key="1">
    <citation type="submission" date="2019-11" db="EMBL/GenBank/DDBJ databases">
        <title>Paenibacillus monticola sp. nov., a novel PGPR strain isolated from mountain sample in China.</title>
        <authorList>
            <person name="Zhao Q."/>
            <person name="Li H.-P."/>
            <person name="Zhang J.-L."/>
        </authorList>
    </citation>
    <scope>NUCLEOTIDE SEQUENCE [LARGE SCALE GENOMIC DNA]</scope>
    <source>
        <strain evidence="3 4">LC-T2</strain>
    </source>
</reference>
<feature type="compositionally biased region" description="Low complexity" evidence="1">
    <location>
        <begin position="865"/>
        <end position="891"/>
    </location>
</feature>
<proteinExistence type="predicted"/>
<dbReference type="AlphaFoldDB" id="A0A7X2H877"/>
<dbReference type="PANTHER" id="PTHR43308">
    <property type="entry name" value="OUTER MEMBRANE PROTEIN ALPHA-RELATED"/>
    <property type="match status" value="1"/>
</dbReference>
<organism evidence="3 4">
    <name type="scientific">Paenibacillus monticola</name>
    <dbReference type="NCBI Taxonomy" id="2666075"/>
    <lineage>
        <taxon>Bacteria</taxon>
        <taxon>Bacillati</taxon>
        <taxon>Bacillota</taxon>
        <taxon>Bacilli</taxon>
        <taxon>Bacillales</taxon>
        <taxon>Paenibacillaceae</taxon>
        <taxon>Paenibacillus</taxon>
    </lineage>
</organism>
<dbReference type="PROSITE" id="PS51272">
    <property type="entry name" value="SLH"/>
    <property type="match status" value="3"/>
</dbReference>
<dbReference type="InterPro" id="IPR001119">
    <property type="entry name" value="SLH_dom"/>
</dbReference>
<name>A0A7X2H877_9BACL</name>
<dbReference type="EMBL" id="WJXB01000007">
    <property type="protein sequence ID" value="MRN55260.1"/>
    <property type="molecule type" value="Genomic_DNA"/>
</dbReference>
<accession>A0A7X2H877</accession>